<accession>A0A1X7BL63</accession>
<organism evidence="1 2">
    <name type="scientific">Roseovarius aestuarii</name>
    <dbReference type="NCBI Taxonomy" id="475083"/>
    <lineage>
        <taxon>Bacteria</taxon>
        <taxon>Pseudomonadati</taxon>
        <taxon>Pseudomonadota</taxon>
        <taxon>Alphaproteobacteria</taxon>
        <taxon>Rhodobacterales</taxon>
        <taxon>Roseobacteraceae</taxon>
        <taxon>Roseovarius</taxon>
    </lineage>
</organism>
<dbReference type="EMBL" id="FWXB01000001">
    <property type="protein sequence ID" value="SMC10383.1"/>
    <property type="molecule type" value="Genomic_DNA"/>
</dbReference>
<dbReference type="AlphaFoldDB" id="A0A1X7BL63"/>
<evidence type="ECO:0000313" key="1">
    <source>
        <dbReference type="EMBL" id="SMC10383.1"/>
    </source>
</evidence>
<reference evidence="1 2" key="1">
    <citation type="submission" date="2017-03" db="EMBL/GenBank/DDBJ databases">
        <authorList>
            <person name="Afonso C.L."/>
            <person name="Miller P.J."/>
            <person name="Scott M.A."/>
            <person name="Spackman E."/>
            <person name="Goraichik I."/>
            <person name="Dimitrov K.M."/>
            <person name="Suarez D.L."/>
            <person name="Swayne D.E."/>
        </authorList>
    </citation>
    <scope>NUCLEOTIDE SEQUENCE [LARGE SCALE GENOMIC DNA]</scope>
    <source>
        <strain evidence="1 2">CECT 7745</strain>
    </source>
</reference>
<name>A0A1X7BL63_9RHOB</name>
<dbReference type="Proteomes" id="UP000193224">
    <property type="component" value="Unassembled WGS sequence"/>
</dbReference>
<proteinExistence type="predicted"/>
<keyword evidence="2" id="KW-1185">Reference proteome</keyword>
<gene>
    <name evidence="1" type="ORF">ROA7745_00190</name>
</gene>
<evidence type="ECO:0000313" key="2">
    <source>
        <dbReference type="Proteomes" id="UP000193224"/>
    </source>
</evidence>
<protein>
    <submittedName>
        <fullName evidence="1">Uncharacterized protein</fullName>
    </submittedName>
</protein>
<sequence length="81" mass="9337">MWGEPKSALRLRKIAYHLAGLAKNFKKMQSRGYEGAISDWEDDLKYMHDKYYIRHFGFGWPGRGHWASYLAGHCTARGGTS</sequence>